<evidence type="ECO:0000256" key="1">
    <source>
        <dbReference type="SAM" id="MobiDB-lite"/>
    </source>
</evidence>
<accession>A0A8X6N2V5</accession>
<sequence length="139" mass="15656">MASTKKTARKSTWGKASRKQLATKAARKSVPTIGSQKKEKEDSFISEKVIIRLIQSSAISGFKDKMLEFLSPFIEDGIRVARYKSAIFERDDTSDFKTSAILTNDNLIAKILIMKEHKEIEHVGVSHVLNSLLEENIVF</sequence>
<dbReference type="OrthoDB" id="6428063at2759"/>
<reference evidence="2" key="1">
    <citation type="submission" date="2020-08" db="EMBL/GenBank/DDBJ databases">
        <title>Multicomponent nature underlies the extraordinary mechanical properties of spider dragline silk.</title>
        <authorList>
            <person name="Kono N."/>
            <person name="Nakamura H."/>
            <person name="Mori M."/>
            <person name="Yoshida Y."/>
            <person name="Ohtoshi R."/>
            <person name="Malay A.D."/>
            <person name="Moran D.A.P."/>
            <person name="Tomita M."/>
            <person name="Numata K."/>
            <person name="Arakawa K."/>
        </authorList>
    </citation>
    <scope>NUCLEOTIDE SEQUENCE</scope>
</reference>
<evidence type="ECO:0000313" key="3">
    <source>
        <dbReference type="Proteomes" id="UP000887013"/>
    </source>
</evidence>
<organism evidence="2 3">
    <name type="scientific">Nephila pilipes</name>
    <name type="common">Giant wood spider</name>
    <name type="synonym">Nephila maculata</name>
    <dbReference type="NCBI Taxonomy" id="299642"/>
    <lineage>
        <taxon>Eukaryota</taxon>
        <taxon>Metazoa</taxon>
        <taxon>Ecdysozoa</taxon>
        <taxon>Arthropoda</taxon>
        <taxon>Chelicerata</taxon>
        <taxon>Arachnida</taxon>
        <taxon>Araneae</taxon>
        <taxon>Araneomorphae</taxon>
        <taxon>Entelegynae</taxon>
        <taxon>Araneoidea</taxon>
        <taxon>Nephilidae</taxon>
        <taxon>Nephila</taxon>
    </lineage>
</organism>
<gene>
    <name evidence="2" type="primary">AVEN_102128_1</name>
    <name evidence="2" type="ORF">NPIL_549711</name>
</gene>
<dbReference type="GO" id="GO:0030527">
    <property type="term" value="F:structural constituent of chromatin"/>
    <property type="evidence" value="ECO:0007669"/>
    <property type="project" value="InterPro"/>
</dbReference>
<comment type="caution">
    <text evidence="2">The sequence shown here is derived from an EMBL/GenBank/DDBJ whole genome shotgun (WGS) entry which is preliminary data.</text>
</comment>
<dbReference type="InterPro" id="IPR000164">
    <property type="entry name" value="Histone_H3/CENP-A"/>
</dbReference>
<dbReference type="GO" id="GO:0000786">
    <property type="term" value="C:nucleosome"/>
    <property type="evidence" value="ECO:0007669"/>
    <property type="project" value="InterPro"/>
</dbReference>
<dbReference type="Proteomes" id="UP000887013">
    <property type="component" value="Unassembled WGS sequence"/>
</dbReference>
<feature type="region of interest" description="Disordered" evidence="1">
    <location>
        <begin position="1"/>
        <end position="42"/>
    </location>
</feature>
<dbReference type="AlphaFoldDB" id="A0A8X6N2V5"/>
<dbReference type="GO" id="GO:0003677">
    <property type="term" value="F:DNA binding"/>
    <property type="evidence" value="ECO:0007669"/>
    <property type="project" value="InterPro"/>
</dbReference>
<keyword evidence="3" id="KW-1185">Reference proteome</keyword>
<protein>
    <submittedName>
        <fullName evidence="2">Integrase catalytic domain-containing protein</fullName>
    </submittedName>
</protein>
<dbReference type="PRINTS" id="PR00622">
    <property type="entry name" value="HISTONEH3"/>
</dbReference>
<name>A0A8X6N2V5_NEPPI</name>
<dbReference type="EMBL" id="BMAW01053467">
    <property type="protein sequence ID" value="GFS91152.1"/>
    <property type="molecule type" value="Genomic_DNA"/>
</dbReference>
<evidence type="ECO:0000313" key="2">
    <source>
        <dbReference type="EMBL" id="GFS91152.1"/>
    </source>
</evidence>
<proteinExistence type="predicted"/>